<dbReference type="InterPro" id="IPR024079">
    <property type="entry name" value="MetalloPept_cat_dom_sf"/>
</dbReference>
<dbReference type="InterPro" id="IPR006026">
    <property type="entry name" value="Peptidase_Metallo"/>
</dbReference>
<keyword evidence="5" id="KW-1133">Transmembrane helix</keyword>
<evidence type="ECO:0000256" key="3">
    <source>
        <dbReference type="ARBA" id="ARBA00022801"/>
    </source>
</evidence>
<keyword evidence="5" id="KW-0472">Membrane</keyword>
<keyword evidence="2" id="KW-0479">Metal-binding</keyword>
<keyword evidence="4" id="KW-0862">Zinc</keyword>
<gene>
    <name evidence="7" type="ORF">GCM10009737_22570</name>
</gene>
<keyword evidence="3" id="KW-0378">Hydrolase</keyword>
<comment type="caution">
    <text evidence="7">The sequence shown here is derived from an EMBL/GenBank/DDBJ whole genome shotgun (WGS) entry which is preliminary data.</text>
</comment>
<name>A0ABP5AR23_9ACTN</name>
<dbReference type="InterPro" id="IPR001818">
    <property type="entry name" value="Pept_M10_metallopeptidase"/>
</dbReference>
<keyword evidence="1" id="KW-0645">Protease</keyword>
<evidence type="ECO:0000256" key="5">
    <source>
        <dbReference type="SAM" id="Phobius"/>
    </source>
</evidence>
<protein>
    <recommendedName>
        <fullName evidence="6">Peptidase metallopeptidase domain-containing protein</fullName>
    </recommendedName>
</protein>
<evidence type="ECO:0000313" key="8">
    <source>
        <dbReference type="Proteomes" id="UP001501612"/>
    </source>
</evidence>
<evidence type="ECO:0000259" key="6">
    <source>
        <dbReference type="SMART" id="SM00235"/>
    </source>
</evidence>
<evidence type="ECO:0000313" key="7">
    <source>
        <dbReference type="EMBL" id="GAA1920520.1"/>
    </source>
</evidence>
<dbReference type="SMART" id="SM00235">
    <property type="entry name" value="ZnMc"/>
    <property type="match status" value="1"/>
</dbReference>
<evidence type="ECO:0000256" key="4">
    <source>
        <dbReference type="ARBA" id="ARBA00022833"/>
    </source>
</evidence>
<dbReference type="Pfam" id="PF00413">
    <property type="entry name" value="Peptidase_M10"/>
    <property type="match status" value="1"/>
</dbReference>
<accession>A0ABP5AR23</accession>
<reference evidence="8" key="1">
    <citation type="journal article" date="2019" name="Int. J. Syst. Evol. Microbiol.">
        <title>The Global Catalogue of Microorganisms (GCM) 10K type strain sequencing project: providing services to taxonomists for standard genome sequencing and annotation.</title>
        <authorList>
            <consortium name="The Broad Institute Genomics Platform"/>
            <consortium name="The Broad Institute Genome Sequencing Center for Infectious Disease"/>
            <person name="Wu L."/>
            <person name="Ma J."/>
        </authorList>
    </citation>
    <scope>NUCLEOTIDE SEQUENCE [LARGE SCALE GENOMIC DNA]</scope>
    <source>
        <strain evidence="8">JCM 14046</strain>
    </source>
</reference>
<dbReference type="Gene3D" id="3.40.390.10">
    <property type="entry name" value="Collagenase (Catalytic Domain)"/>
    <property type="match status" value="1"/>
</dbReference>
<organism evidence="7 8">
    <name type="scientific">Nocardioides lentus</name>
    <dbReference type="NCBI Taxonomy" id="338077"/>
    <lineage>
        <taxon>Bacteria</taxon>
        <taxon>Bacillati</taxon>
        <taxon>Actinomycetota</taxon>
        <taxon>Actinomycetes</taxon>
        <taxon>Propionibacteriales</taxon>
        <taxon>Nocardioidaceae</taxon>
        <taxon>Nocardioides</taxon>
    </lineage>
</organism>
<dbReference type="EMBL" id="BAAAMY010000005">
    <property type="protein sequence ID" value="GAA1920520.1"/>
    <property type="molecule type" value="Genomic_DNA"/>
</dbReference>
<dbReference type="Proteomes" id="UP001501612">
    <property type="component" value="Unassembled WGS sequence"/>
</dbReference>
<evidence type="ECO:0000256" key="2">
    <source>
        <dbReference type="ARBA" id="ARBA00022723"/>
    </source>
</evidence>
<sequence length="241" mass="25162">MRESRRTLPDLVRSVAVALAVVLLPGLWVALSPDPSAARMRDLVGLTAPQDDRSHTFLRRQNPGGGPVGWDPCRDIRYVVDPAGAPGDWRATVTAAVDRVAEASGLRFVESGTVSDRDFDRRTGLFGGDPPVLVAWADAAEHPPLAGDVAGVGGATAVGSPGRQRYVTGSVVIDTEDTADLTGRLGTPHLEALLVHELAHVVGLGHTDDPTQLMYAEGTGVTELGAGDRAGLRALGELPCG</sequence>
<feature type="transmembrane region" description="Helical" evidence="5">
    <location>
        <begin position="12"/>
        <end position="31"/>
    </location>
</feature>
<evidence type="ECO:0000256" key="1">
    <source>
        <dbReference type="ARBA" id="ARBA00022670"/>
    </source>
</evidence>
<dbReference type="RefSeq" id="WP_344007205.1">
    <property type="nucleotide sequence ID" value="NZ_BAAAMY010000005.1"/>
</dbReference>
<keyword evidence="8" id="KW-1185">Reference proteome</keyword>
<feature type="domain" description="Peptidase metallopeptidase" evidence="6">
    <location>
        <begin position="66"/>
        <end position="238"/>
    </location>
</feature>
<proteinExistence type="predicted"/>
<dbReference type="SUPFAM" id="SSF55486">
    <property type="entry name" value="Metalloproteases ('zincins'), catalytic domain"/>
    <property type="match status" value="1"/>
</dbReference>
<keyword evidence="5" id="KW-0812">Transmembrane</keyword>